<dbReference type="InterPro" id="IPR000873">
    <property type="entry name" value="AMP-dep_synth/lig_dom"/>
</dbReference>
<keyword evidence="7" id="KW-0460">Magnesium</keyword>
<evidence type="ECO:0000313" key="15">
    <source>
        <dbReference type="Proteomes" id="UP000241074"/>
    </source>
</evidence>
<dbReference type="Pfam" id="PF13193">
    <property type="entry name" value="AMP-binding_C"/>
    <property type="match status" value="1"/>
</dbReference>
<dbReference type="PROSITE" id="PS00455">
    <property type="entry name" value="AMP_BINDING"/>
    <property type="match status" value="1"/>
</dbReference>
<keyword evidence="4 14" id="KW-0436">Ligase</keyword>
<organism evidence="14 15">
    <name type="scientific">Ahniella affigens</name>
    <dbReference type="NCBI Taxonomy" id="2021234"/>
    <lineage>
        <taxon>Bacteria</taxon>
        <taxon>Pseudomonadati</taxon>
        <taxon>Pseudomonadota</taxon>
        <taxon>Gammaproteobacteria</taxon>
        <taxon>Lysobacterales</taxon>
        <taxon>Rhodanobacteraceae</taxon>
        <taxon>Ahniella</taxon>
    </lineage>
</organism>
<evidence type="ECO:0000256" key="7">
    <source>
        <dbReference type="ARBA" id="ARBA00022842"/>
    </source>
</evidence>
<dbReference type="InterPro" id="IPR025110">
    <property type="entry name" value="AMP-bd_C"/>
</dbReference>
<evidence type="ECO:0000256" key="5">
    <source>
        <dbReference type="ARBA" id="ARBA00022741"/>
    </source>
</evidence>
<dbReference type="KEGG" id="xba:C7S18_21785"/>
<dbReference type="EMBL" id="CP027860">
    <property type="protein sequence ID" value="AVP99643.1"/>
    <property type="molecule type" value="Genomic_DNA"/>
</dbReference>
<dbReference type="Gene3D" id="3.30.300.30">
    <property type="match status" value="1"/>
</dbReference>
<evidence type="ECO:0000256" key="11">
    <source>
        <dbReference type="ARBA" id="ARBA00042773"/>
    </source>
</evidence>
<dbReference type="SUPFAM" id="SSF56801">
    <property type="entry name" value="Acetyl-CoA synthetase-like"/>
    <property type="match status" value="1"/>
</dbReference>
<keyword evidence="6" id="KW-0067">ATP-binding</keyword>
<dbReference type="PANTHER" id="PTHR43767">
    <property type="entry name" value="LONG-CHAIN-FATTY-ACID--COA LIGASE"/>
    <property type="match status" value="1"/>
</dbReference>
<evidence type="ECO:0000256" key="10">
    <source>
        <dbReference type="ARBA" id="ARBA00039545"/>
    </source>
</evidence>
<dbReference type="InterPro" id="IPR045851">
    <property type="entry name" value="AMP-bd_C_sf"/>
</dbReference>
<comment type="cofactor">
    <cofactor evidence="1">
        <name>Mg(2+)</name>
        <dbReference type="ChEBI" id="CHEBI:18420"/>
    </cofactor>
</comment>
<name>A0A2P1PXR5_9GAMM</name>
<dbReference type="InterPro" id="IPR020845">
    <property type="entry name" value="AMP-binding_CS"/>
</dbReference>
<dbReference type="InterPro" id="IPR042099">
    <property type="entry name" value="ANL_N_sf"/>
</dbReference>
<gene>
    <name evidence="14" type="ORF">C7S18_21785</name>
</gene>
<keyword evidence="5" id="KW-0547">Nucleotide-binding</keyword>
<reference evidence="14 15" key="1">
    <citation type="submission" date="2018-03" db="EMBL/GenBank/DDBJ databases">
        <title>Ahniella affigens gen. nov., sp. nov., a gammaproteobacterium isolated from sandy soil near a stream.</title>
        <authorList>
            <person name="Ko Y."/>
            <person name="Kim J.-H."/>
        </authorList>
    </citation>
    <scope>NUCLEOTIDE SEQUENCE [LARGE SCALE GENOMIC DNA]</scope>
    <source>
        <strain evidence="14 15">D13</strain>
    </source>
</reference>
<dbReference type="PANTHER" id="PTHR43767:SF8">
    <property type="entry name" value="LONG-CHAIN-FATTY-ACID--COA LIGASE"/>
    <property type="match status" value="1"/>
</dbReference>
<evidence type="ECO:0000256" key="1">
    <source>
        <dbReference type="ARBA" id="ARBA00001946"/>
    </source>
</evidence>
<keyword evidence="15" id="KW-1185">Reference proteome</keyword>
<evidence type="ECO:0000256" key="2">
    <source>
        <dbReference type="ARBA" id="ARBA00004170"/>
    </source>
</evidence>
<dbReference type="InterPro" id="IPR050237">
    <property type="entry name" value="ATP-dep_AMP-bd_enzyme"/>
</dbReference>
<dbReference type="FunFam" id="3.30.300.30:FF:000006">
    <property type="entry name" value="Long-chain-fatty-acid--CoA ligase FadD"/>
    <property type="match status" value="1"/>
</dbReference>
<feature type="domain" description="AMP-dependent synthetase/ligase" evidence="12">
    <location>
        <begin position="34"/>
        <end position="419"/>
    </location>
</feature>
<comment type="subcellular location">
    <subcellularLocation>
        <location evidence="2">Membrane</location>
        <topology evidence="2">Peripheral membrane protein</topology>
    </subcellularLocation>
</comment>
<dbReference type="GO" id="GO:0016020">
    <property type="term" value="C:membrane"/>
    <property type="evidence" value="ECO:0007669"/>
    <property type="project" value="UniProtKB-SubCell"/>
</dbReference>
<dbReference type="EC" id="6.2.1.3" evidence="9"/>
<dbReference type="AlphaFoldDB" id="A0A2P1PXR5"/>
<proteinExistence type="predicted"/>
<comment type="pathway">
    <text evidence="3">Lipid metabolism; fatty acid beta-oxidation.</text>
</comment>
<evidence type="ECO:0000313" key="14">
    <source>
        <dbReference type="EMBL" id="AVP99643.1"/>
    </source>
</evidence>
<protein>
    <recommendedName>
        <fullName evidence="10">Long-chain-fatty-acid--CoA ligase</fullName>
        <ecNumber evidence="9">6.2.1.3</ecNumber>
    </recommendedName>
    <alternativeName>
        <fullName evidence="11">Long-chain acyl-CoA synthetase</fullName>
    </alternativeName>
</protein>
<dbReference type="GO" id="GO:0005524">
    <property type="term" value="F:ATP binding"/>
    <property type="evidence" value="ECO:0007669"/>
    <property type="project" value="UniProtKB-KW"/>
</dbReference>
<evidence type="ECO:0000256" key="9">
    <source>
        <dbReference type="ARBA" id="ARBA00026121"/>
    </source>
</evidence>
<evidence type="ECO:0000256" key="4">
    <source>
        <dbReference type="ARBA" id="ARBA00022598"/>
    </source>
</evidence>
<evidence type="ECO:0000256" key="6">
    <source>
        <dbReference type="ARBA" id="ARBA00022840"/>
    </source>
</evidence>
<dbReference type="OrthoDB" id="9803968at2"/>
<dbReference type="GO" id="GO:0004467">
    <property type="term" value="F:long-chain fatty acid-CoA ligase activity"/>
    <property type="evidence" value="ECO:0007669"/>
    <property type="project" value="UniProtKB-EC"/>
</dbReference>
<evidence type="ECO:0000256" key="3">
    <source>
        <dbReference type="ARBA" id="ARBA00005005"/>
    </source>
</evidence>
<evidence type="ECO:0000259" key="13">
    <source>
        <dbReference type="Pfam" id="PF13193"/>
    </source>
</evidence>
<dbReference type="Proteomes" id="UP000241074">
    <property type="component" value="Chromosome"/>
</dbReference>
<dbReference type="CDD" id="cd05936">
    <property type="entry name" value="FC-FACS_FadD_like"/>
    <property type="match status" value="1"/>
</dbReference>
<keyword evidence="8" id="KW-0472">Membrane</keyword>
<accession>A0A2P1PXR5</accession>
<sequence length="552" mass="59895">MTALPSVLTQATFTNIATEAIQAERSLGQVLLDVCRRRADQVALSSLGRDFSYGELADQSACLAAYLRHHLKLPVGSRVALMLPNLLNFPITMLAVIRADLVLVPVNPLYTARELAHQLKDAGAEVLIVLEQFAEVVAAALPGTAVTQVIVCAVGDLMPWPKSMLMNLVVRHVKKQVPPYRLPNAVRWAEAIRIGRSLPVPDSHAKACDTMQLQYTGGTTGLSKGATLSHNALLANAAGLEQWMGPLLQAGRVSLIALPVYHIAAYSNLLIILLHGVRGVLLPNARDLPALVAAYARYRPDVFAGVNTLFDAILNNAQFQQCDHSNLKLSIQGGTALRRATAERWRALTGCRISEMYGLSETSAGITGNRWDADNPTGSIGLTLPGIEASIRNEAGEVLPVGEVGELCVRGAALFTDYWQHPDETAKAHFDDGWFRTGDIGRQDAAGYLYILDRRKDMILVSGFNVFPNEIEDVVALHPGVLEAAAVAVPDDKTGEAIKLVVVRRDPALDEDSIRAHCRAQLTGYKQPKSIEFRDSLPKSAVGKVLRRELRA</sequence>
<evidence type="ECO:0000256" key="8">
    <source>
        <dbReference type="ARBA" id="ARBA00023136"/>
    </source>
</evidence>
<dbReference type="Pfam" id="PF00501">
    <property type="entry name" value="AMP-binding"/>
    <property type="match status" value="1"/>
</dbReference>
<reference evidence="14 15" key="2">
    <citation type="submission" date="2018-03" db="EMBL/GenBank/DDBJ databases">
        <authorList>
            <person name="Keele B.F."/>
        </authorList>
    </citation>
    <scope>NUCLEOTIDE SEQUENCE [LARGE SCALE GENOMIC DNA]</scope>
    <source>
        <strain evidence="14 15">D13</strain>
    </source>
</reference>
<evidence type="ECO:0000259" key="12">
    <source>
        <dbReference type="Pfam" id="PF00501"/>
    </source>
</evidence>
<dbReference type="Gene3D" id="3.40.50.12780">
    <property type="entry name" value="N-terminal domain of ligase-like"/>
    <property type="match status" value="1"/>
</dbReference>
<feature type="domain" description="AMP-binding enzyme C-terminal" evidence="13">
    <location>
        <begin position="470"/>
        <end position="544"/>
    </location>
</feature>